<evidence type="ECO:0000256" key="8">
    <source>
        <dbReference type="ARBA" id="ARBA00022833"/>
    </source>
</evidence>
<name>A0ABQ9E9M7_TEGGR</name>
<dbReference type="SMART" id="SM00508">
    <property type="entry name" value="PostSET"/>
    <property type="match status" value="1"/>
</dbReference>
<dbReference type="InterPro" id="IPR050973">
    <property type="entry name" value="H3K9_Histone-Lys_N-MTase"/>
</dbReference>
<dbReference type="EC" id="2.1.1.355" evidence="11"/>
<dbReference type="PROSITE" id="PS50280">
    <property type="entry name" value="SET"/>
    <property type="match status" value="1"/>
</dbReference>
<keyword evidence="6 11" id="KW-0949">S-adenosyl-L-methionine</keyword>
<sequence>MLIAAIVCVCHLVYLIGNIFLFVVVERGEIEWEENWEVENILDFVEEEVGNRQLNPRTKFYKEKKKDVKKALLDWQNHLNSINTDPAPILVENEVDLEGPPENFEYINDYKAGEGIEIPADPLVGCECEDCLDNKKGCCPAESGSTFAYYKGKRLKVPKGTPVYECNKRCKCGPECPNRVVQQGRKCKVITNEEAEKRGRYYDAVGRTYLFDLDYNDGDCPFTVDAGYYGNVSHFINHSCDPNLEVFGVWINTLDPRLPRIALFAKKDIEKGEELTFDYMMTGDTTNQTPIPTIDEVEEKLAKELLNNTKLLESMAQDSDVGKETSEPGENKLDELDSDAVTSESSDVMISESSVNETEENSESSMNQTIEVLETESSDDSGNVGDVEKKTDSDSTISTPASKAQLLPKSLTDQYRIVCQCGAKNCRKYLF</sequence>
<dbReference type="CDD" id="cd10542">
    <property type="entry name" value="SET_SUV39H"/>
    <property type="match status" value="1"/>
</dbReference>
<evidence type="ECO:0000256" key="10">
    <source>
        <dbReference type="ARBA" id="ARBA00023242"/>
    </source>
</evidence>
<dbReference type="PANTHER" id="PTHR46223">
    <property type="entry name" value="HISTONE-LYSINE N-METHYLTRANSFERASE SUV39H"/>
    <property type="match status" value="1"/>
</dbReference>
<feature type="compositionally biased region" description="Low complexity" evidence="12">
    <location>
        <begin position="343"/>
        <end position="356"/>
    </location>
</feature>
<dbReference type="Pfam" id="PF05033">
    <property type="entry name" value="Pre-SET"/>
    <property type="match status" value="1"/>
</dbReference>
<keyword evidence="7 11" id="KW-0479">Metal-binding</keyword>
<dbReference type="PROSITE" id="PS50868">
    <property type="entry name" value="POST_SET"/>
    <property type="match status" value="1"/>
</dbReference>
<dbReference type="PANTHER" id="PTHR46223:SF4">
    <property type="entry name" value="HISTONE-LYSINE N-METHYLTRANSFERASE-RELATED"/>
    <property type="match status" value="1"/>
</dbReference>
<evidence type="ECO:0000259" key="13">
    <source>
        <dbReference type="PROSITE" id="PS50280"/>
    </source>
</evidence>
<keyword evidence="3" id="KW-0158">Chromosome</keyword>
<dbReference type="InterPro" id="IPR011381">
    <property type="entry name" value="H3-K9_MeTrfase_SUV39H1/2-like"/>
</dbReference>
<reference evidence="16 17" key="1">
    <citation type="submission" date="2022-12" db="EMBL/GenBank/DDBJ databases">
        <title>Chromosome-level genome of Tegillarca granosa.</title>
        <authorList>
            <person name="Kim J."/>
        </authorList>
    </citation>
    <scope>NUCLEOTIDE SEQUENCE [LARGE SCALE GENOMIC DNA]</scope>
    <source>
        <strain evidence="16">Teg-2019</strain>
        <tissue evidence="16">Adductor muscle</tissue>
    </source>
</reference>
<dbReference type="InterPro" id="IPR007728">
    <property type="entry name" value="Pre-SET_dom"/>
</dbReference>
<evidence type="ECO:0000256" key="7">
    <source>
        <dbReference type="ARBA" id="ARBA00022723"/>
    </source>
</evidence>
<dbReference type="InterPro" id="IPR046341">
    <property type="entry name" value="SET_dom_sf"/>
</dbReference>
<dbReference type="PROSITE" id="PS50867">
    <property type="entry name" value="PRE_SET"/>
    <property type="match status" value="1"/>
</dbReference>
<gene>
    <name evidence="16" type="ORF">KUTeg_021020</name>
</gene>
<dbReference type="SMART" id="SM00317">
    <property type="entry name" value="SET"/>
    <property type="match status" value="1"/>
</dbReference>
<keyword evidence="8 11" id="KW-0862">Zinc</keyword>
<evidence type="ECO:0000256" key="1">
    <source>
        <dbReference type="ARBA" id="ARBA00004123"/>
    </source>
</evidence>
<keyword evidence="10 11" id="KW-0539">Nucleus</keyword>
<dbReference type="SMART" id="SM00468">
    <property type="entry name" value="PreSET"/>
    <property type="match status" value="1"/>
</dbReference>
<keyword evidence="9 11" id="KW-0156">Chromatin regulator</keyword>
<feature type="region of interest" description="Disordered" evidence="12">
    <location>
        <begin position="313"/>
        <end position="401"/>
    </location>
</feature>
<evidence type="ECO:0000256" key="3">
    <source>
        <dbReference type="ARBA" id="ARBA00022454"/>
    </source>
</evidence>
<evidence type="ECO:0000256" key="4">
    <source>
        <dbReference type="ARBA" id="ARBA00022603"/>
    </source>
</evidence>
<dbReference type="Pfam" id="PF00856">
    <property type="entry name" value="SET"/>
    <property type="match status" value="1"/>
</dbReference>
<evidence type="ECO:0000256" key="6">
    <source>
        <dbReference type="ARBA" id="ARBA00022691"/>
    </source>
</evidence>
<dbReference type="Gene3D" id="2.170.270.10">
    <property type="entry name" value="SET domain"/>
    <property type="match status" value="2"/>
</dbReference>
<dbReference type="PIRSF" id="PIRSF009343">
    <property type="entry name" value="SUV39_SET"/>
    <property type="match status" value="1"/>
</dbReference>
<evidence type="ECO:0000313" key="17">
    <source>
        <dbReference type="Proteomes" id="UP001217089"/>
    </source>
</evidence>
<evidence type="ECO:0000256" key="2">
    <source>
        <dbReference type="ARBA" id="ARBA00004286"/>
    </source>
</evidence>
<dbReference type="InterPro" id="IPR003616">
    <property type="entry name" value="Post-SET_dom"/>
</dbReference>
<evidence type="ECO:0000259" key="15">
    <source>
        <dbReference type="PROSITE" id="PS50868"/>
    </source>
</evidence>
<accession>A0ABQ9E9M7</accession>
<comment type="subcellular location">
    <subcellularLocation>
        <location evidence="2">Chromosome</location>
    </subcellularLocation>
    <subcellularLocation>
        <location evidence="1 11">Nucleus</location>
    </subcellularLocation>
</comment>
<evidence type="ECO:0000256" key="12">
    <source>
        <dbReference type="SAM" id="MobiDB-lite"/>
    </source>
</evidence>
<feature type="domain" description="Pre-SET" evidence="14">
    <location>
        <begin position="124"/>
        <end position="184"/>
    </location>
</feature>
<feature type="compositionally biased region" description="Basic and acidic residues" evidence="12">
    <location>
        <begin position="320"/>
        <end position="335"/>
    </location>
</feature>
<dbReference type="Proteomes" id="UP001217089">
    <property type="component" value="Unassembled WGS sequence"/>
</dbReference>
<evidence type="ECO:0000259" key="14">
    <source>
        <dbReference type="PROSITE" id="PS50867"/>
    </source>
</evidence>
<evidence type="ECO:0000256" key="11">
    <source>
        <dbReference type="PIRNR" id="PIRNR009343"/>
    </source>
</evidence>
<keyword evidence="17" id="KW-1185">Reference proteome</keyword>
<evidence type="ECO:0000256" key="5">
    <source>
        <dbReference type="ARBA" id="ARBA00022679"/>
    </source>
</evidence>
<feature type="domain" description="Post-SET" evidence="15">
    <location>
        <begin position="415"/>
        <end position="431"/>
    </location>
</feature>
<proteinExistence type="inferred from homology"/>
<keyword evidence="5 11" id="KW-0808">Transferase</keyword>
<dbReference type="SUPFAM" id="SSF82199">
    <property type="entry name" value="SET domain"/>
    <property type="match status" value="1"/>
</dbReference>
<keyword evidence="4 11" id="KW-0489">Methyltransferase</keyword>
<comment type="catalytic activity">
    <reaction evidence="11">
        <text>L-lysyl(9)-[histone H3] + 3 S-adenosyl-L-methionine = N(6),N(6),N(6)-trimethyl-L-lysyl(9)-[histone H3] + 3 S-adenosyl-L-homocysteine + 3 H(+)</text>
        <dbReference type="Rhea" id="RHEA:60276"/>
        <dbReference type="Rhea" id="RHEA-COMP:15538"/>
        <dbReference type="Rhea" id="RHEA-COMP:15546"/>
        <dbReference type="ChEBI" id="CHEBI:15378"/>
        <dbReference type="ChEBI" id="CHEBI:29969"/>
        <dbReference type="ChEBI" id="CHEBI:57856"/>
        <dbReference type="ChEBI" id="CHEBI:59789"/>
        <dbReference type="ChEBI" id="CHEBI:61961"/>
        <dbReference type="EC" id="2.1.1.355"/>
    </reaction>
</comment>
<protein>
    <recommendedName>
        <fullName evidence="11">Histone-lysine N-methyltransferase</fullName>
        <ecNumber evidence="11">2.1.1.355</ecNumber>
    </recommendedName>
</protein>
<dbReference type="InterPro" id="IPR001214">
    <property type="entry name" value="SET_dom"/>
</dbReference>
<comment type="caution">
    <text evidence="16">The sequence shown here is derived from an EMBL/GenBank/DDBJ whole genome shotgun (WGS) entry which is preliminary data.</text>
</comment>
<evidence type="ECO:0000256" key="9">
    <source>
        <dbReference type="ARBA" id="ARBA00022853"/>
    </source>
</evidence>
<comment type="similarity">
    <text evidence="11">Belongs to the class V-like SAM-binding methyltransferase superfamily. Histone-lysine methyltransferase family. Suvar3-9 subfamily.</text>
</comment>
<evidence type="ECO:0000313" key="16">
    <source>
        <dbReference type="EMBL" id="KAJ8302033.1"/>
    </source>
</evidence>
<organism evidence="16 17">
    <name type="scientific">Tegillarca granosa</name>
    <name type="common">Malaysian cockle</name>
    <name type="synonym">Anadara granosa</name>
    <dbReference type="NCBI Taxonomy" id="220873"/>
    <lineage>
        <taxon>Eukaryota</taxon>
        <taxon>Metazoa</taxon>
        <taxon>Spiralia</taxon>
        <taxon>Lophotrochozoa</taxon>
        <taxon>Mollusca</taxon>
        <taxon>Bivalvia</taxon>
        <taxon>Autobranchia</taxon>
        <taxon>Pteriomorphia</taxon>
        <taxon>Arcoida</taxon>
        <taxon>Arcoidea</taxon>
        <taxon>Arcidae</taxon>
        <taxon>Tegillarca</taxon>
    </lineage>
</organism>
<dbReference type="EMBL" id="JARBDR010000918">
    <property type="protein sequence ID" value="KAJ8302033.1"/>
    <property type="molecule type" value="Genomic_DNA"/>
</dbReference>
<feature type="domain" description="SET" evidence="13">
    <location>
        <begin position="136"/>
        <end position="280"/>
    </location>
</feature>